<dbReference type="InterPro" id="IPR010976">
    <property type="entry name" value="B-phosphoglucomutase_hydrolase"/>
</dbReference>
<dbReference type="PANTHER" id="PTHR47108:SF1">
    <property type="entry name" value="5-AMINO-6-(5-PHOSPHO-D-RIBITYLAMINO)URACIL PHOSPHATASE, CHLOROPLASTIC"/>
    <property type="match status" value="1"/>
</dbReference>
<dbReference type="NCBIfam" id="TIGR01509">
    <property type="entry name" value="HAD-SF-IA-v3"/>
    <property type="match status" value="1"/>
</dbReference>
<dbReference type="SFLD" id="SFLDG01129">
    <property type="entry name" value="C1.5:_HAD__Beta-PGM__Phosphata"/>
    <property type="match status" value="1"/>
</dbReference>
<dbReference type="Gene3D" id="1.10.150.240">
    <property type="entry name" value="Putative phosphatase, domain 2"/>
    <property type="match status" value="1"/>
</dbReference>
<dbReference type="Gene3D" id="3.40.50.1000">
    <property type="entry name" value="HAD superfamily/HAD-like"/>
    <property type="match status" value="1"/>
</dbReference>
<comment type="similarity">
    <text evidence="1">Belongs to the HAD-like hydrolase superfamily. CbbY/CbbZ/Gph/YieH family.</text>
</comment>
<dbReference type="NCBIfam" id="TIGR02009">
    <property type="entry name" value="PGMB-YQAB-SF"/>
    <property type="match status" value="1"/>
</dbReference>
<dbReference type="CDD" id="cd07505">
    <property type="entry name" value="HAD_BPGM-like"/>
    <property type="match status" value="1"/>
</dbReference>
<evidence type="ECO:0000313" key="3">
    <source>
        <dbReference type="Proteomes" id="UP000297713"/>
    </source>
</evidence>
<dbReference type="InterPro" id="IPR023198">
    <property type="entry name" value="PGP-like_dom2"/>
</dbReference>
<name>A0A4Y8PG57_9BACT</name>
<dbReference type="InterPro" id="IPR036412">
    <property type="entry name" value="HAD-like_sf"/>
</dbReference>
<organism evidence="2 3">
    <name type="scientific">Methylacidiphilum caldifontis</name>
    <dbReference type="NCBI Taxonomy" id="2795386"/>
    <lineage>
        <taxon>Bacteria</taxon>
        <taxon>Pseudomonadati</taxon>
        <taxon>Verrucomicrobiota</taxon>
        <taxon>Methylacidiphilae</taxon>
        <taxon>Methylacidiphilales</taxon>
        <taxon>Methylacidiphilaceae</taxon>
        <taxon>Methylacidiphilum (ex Ratnadevi et al. 2023)</taxon>
    </lineage>
</organism>
<evidence type="ECO:0000313" key="2">
    <source>
        <dbReference type="EMBL" id="TFE69615.1"/>
    </source>
</evidence>
<dbReference type="InterPro" id="IPR041492">
    <property type="entry name" value="HAD_2"/>
</dbReference>
<dbReference type="AlphaFoldDB" id="A0A4Y8PG57"/>
<dbReference type="SUPFAM" id="SSF56784">
    <property type="entry name" value="HAD-like"/>
    <property type="match status" value="1"/>
</dbReference>
<dbReference type="SFLD" id="SFLDG01135">
    <property type="entry name" value="C1.5.6:_HAD__Beta-PGM__Phospha"/>
    <property type="match status" value="1"/>
</dbReference>
<dbReference type="InterPro" id="IPR023214">
    <property type="entry name" value="HAD_sf"/>
</dbReference>
<keyword evidence="3" id="KW-1185">Reference proteome</keyword>
<reference evidence="2 3" key="1">
    <citation type="submission" date="2016-05" db="EMBL/GenBank/DDBJ databases">
        <title>Diversity and Homogeneity among Thermoacidophilic Verrucomicrobia Methanotrophs Linked with Geographical Origin.</title>
        <authorList>
            <person name="Erikstad H.-A."/>
            <person name="Smestad N.B."/>
            <person name="Ceballos R.M."/>
            <person name="Birkeland N.-K."/>
        </authorList>
    </citation>
    <scope>NUCLEOTIDE SEQUENCE [LARGE SCALE GENOMIC DNA]</scope>
    <source>
        <strain evidence="2 3">Phi</strain>
    </source>
</reference>
<evidence type="ECO:0000256" key="1">
    <source>
        <dbReference type="ARBA" id="ARBA00006171"/>
    </source>
</evidence>
<dbReference type="EMBL" id="LXQC01000124">
    <property type="protein sequence ID" value="TFE69615.1"/>
    <property type="molecule type" value="Genomic_DNA"/>
</dbReference>
<sequence>MEKHSVYPPWAALFDWDGVIVDSLKQHEKSWSLLAAELGKEIDQDFMEKTFGMKNEKIISEYLGWAQNLDEINRLAKRKEELYKKIVTEEGLHLVKGIKDFLFSLKEKNIPMAICSSTTKTNISFVLQQLGLSSYFGQFVCAEDVKESKPSPMPYLLTAQKLRYPPSHCVVFEDAPVGVESAIAAGMHVVALTTTRPKKSLERADIVVDGWEELSIEKIEALVDHNSLSYHS</sequence>
<dbReference type="Proteomes" id="UP000297713">
    <property type="component" value="Unassembled WGS sequence"/>
</dbReference>
<dbReference type="PRINTS" id="PR00413">
    <property type="entry name" value="HADHALOGNASE"/>
</dbReference>
<comment type="caution">
    <text evidence="2">The sequence shown here is derived from an EMBL/GenBank/DDBJ whole genome shotgun (WGS) entry which is preliminary data.</text>
</comment>
<accession>A0A4Y8PG57</accession>
<dbReference type="SFLD" id="SFLDS00003">
    <property type="entry name" value="Haloacid_Dehalogenase"/>
    <property type="match status" value="1"/>
</dbReference>
<dbReference type="Pfam" id="PF13419">
    <property type="entry name" value="HAD_2"/>
    <property type="match status" value="1"/>
</dbReference>
<dbReference type="OrthoDB" id="9797743at2"/>
<dbReference type="InterPro" id="IPR006439">
    <property type="entry name" value="HAD-SF_hydro_IA"/>
</dbReference>
<protein>
    <submittedName>
        <fullName evidence="2">Phosphatase</fullName>
    </submittedName>
</protein>
<proteinExistence type="inferred from homology"/>
<gene>
    <name evidence="2" type="ORF">A7Q10_07165</name>
</gene>
<dbReference type="RefSeq" id="WP_134439801.1">
    <property type="nucleotide sequence ID" value="NZ_CP065957.1"/>
</dbReference>
<dbReference type="PANTHER" id="PTHR47108">
    <property type="entry name" value="5-AMINO-6-(5-PHOSPHO-D-RIBITYLAMINO)URACIL PHOSPHATASE, CHLOROPLASTIC"/>
    <property type="match status" value="1"/>
</dbReference>